<dbReference type="GO" id="GO:0035556">
    <property type="term" value="P:intracellular signal transduction"/>
    <property type="evidence" value="ECO:0007669"/>
    <property type="project" value="TreeGrafter"/>
</dbReference>
<evidence type="ECO:0000256" key="2">
    <source>
        <dbReference type="ARBA" id="ARBA00022840"/>
    </source>
</evidence>
<organism evidence="4 5">
    <name type="scientific">Babesia caballi</name>
    <dbReference type="NCBI Taxonomy" id="5871"/>
    <lineage>
        <taxon>Eukaryota</taxon>
        <taxon>Sar</taxon>
        <taxon>Alveolata</taxon>
        <taxon>Apicomplexa</taxon>
        <taxon>Aconoidasida</taxon>
        <taxon>Piroplasmida</taxon>
        <taxon>Babesiidae</taxon>
        <taxon>Babesia</taxon>
    </lineage>
</organism>
<dbReference type="RefSeq" id="XP_067713872.1">
    <property type="nucleotide sequence ID" value="XM_067857771.1"/>
</dbReference>
<keyword evidence="2" id="KW-0067">ATP-binding</keyword>
<gene>
    <name evidence="4" type="ORF">BcabD6B2_12360</name>
</gene>
<dbReference type="GeneID" id="94193284"/>
<dbReference type="GO" id="GO:0005524">
    <property type="term" value="F:ATP binding"/>
    <property type="evidence" value="ECO:0007669"/>
    <property type="project" value="UniProtKB-KW"/>
</dbReference>
<accession>A0AAV4LP10</accession>
<evidence type="ECO:0000313" key="4">
    <source>
        <dbReference type="EMBL" id="GIX61801.1"/>
    </source>
</evidence>
<reference evidence="4 5" key="1">
    <citation type="submission" date="2021-06" db="EMBL/GenBank/DDBJ databases">
        <title>Genome sequence of Babesia caballi.</title>
        <authorList>
            <person name="Yamagishi J."/>
            <person name="Kidaka T."/>
            <person name="Ochi A."/>
        </authorList>
    </citation>
    <scope>NUCLEOTIDE SEQUENCE [LARGE SCALE GENOMIC DNA]</scope>
    <source>
        <strain evidence="4">USDA-D6B2</strain>
    </source>
</reference>
<dbReference type="GO" id="GO:0005737">
    <property type="term" value="C:cytoplasm"/>
    <property type="evidence" value="ECO:0007669"/>
    <property type="project" value="TreeGrafter"/>
</dbReference>
<sequence>MKADALMGSCIKAFSGTRACGTRADEEFDALLERGVAKGKVLFKDVYLVSQLLNHYVNPHKRVVPGTPTTADCRESEADQEDECGEAESSCQAAVALKTGEVRSPGKLAISSSAEFGGRAATSLSSFGGLPPVNSVDEWTAFARMLTAGNWGSQPRMMPLYQRVPFLSLGNFLVFYRINEGASGKVHVGFHKLHRRTYALKVISKAQFNCDRTLFRRLKDEMSLAVALGHQNIVRTFEVLETASSLVIAMEYCDGGDVIGLIKDYSPMRESMARTVFRMVACGVQYLHASNICHRDIKPENIFLKRVVSRPGSGSTADGAAGGVDSEPLPHGMMRYVAKVGDFGAATRVADDRLLMDTVGTISYAAPEVLGCGGVMGYCGKSADIWSLGVLLYAMLFGELPWHNEDLSLREAVKRVLAKPLAFPGEASEPVIDLMTRMLSVNPSQRPTVDEVLSHPWVGEEGRQPLLVVRKIRPSLSKPT</sequence>
<evidence type="ECO:0000313" key="5">
    <source>
        <dbReference type="Proteomes" id="UP001497744"/>
    </source>
</evidence>
<keyword evidence="1" id="KW-0547">Nucleotide-binding</keyword>
<dbReference type="Gene3D" id="1.10.510.10">
    <property type="entry name" value="Transferase(Phosphotransferase) domain 1"/>
    <property type="match status" value="1"/>
</dbReference>
<keyword evidence="4" id="KW-0418">Kinase</keyword>
<proteinExistence type="predicted"/>
<dbReference type="EMBL" id="BPLF01000001">
    <property type="protein sequence ID" value="GIX61801.1"/>
    <property type="molecule type" value="Genomic_DNA"/>
</dbReference>
<dbReference type="AlphaFoldDB" id="A0AAV4LP10"/>
<evidence type="ECO:0000259" key="3">
    <source>
        <dbReference type="PROSITE" id="PS50011"/>
    </source>
</evidence>
<dbReference type="SMART" id="SM00220">
    <property type="entry name" value="S_TKc"/>
    <property type="match status" value="1"/>
</dbReference>
<name>A0AAV4LP10_BABCB</name>
<dbReference type="PROSITE" id="PS00108">
    <property type="entry name" value="PROTEIN_KINASE_ST"/>
    <property type="match status" value="1"/>
</dbReference>
<dbReference type="InterPro" id="IPR011009">
    <property type="entry name" value="Kinase-like_dom_sf"/>
</dbReference>
<dbReference type="InterPro" id="IPR008271">
    <property type="entry name" value="Ser/Thr_kinase_AS"/>
</dbReference>
<evidence type="ECO:0000256" key="1">
    <source>
        <dbReference type="ARBA" id="ARBA00022741"/>
    </source>
</evidence>
<feature type="domain" description="Protein kinase" evidence="3">
    <location>
        <begin position="172"/>
        <end position="458"/>
    </location>
</feature>
<comment type="caution">
    <text evidence="4">The sequence shown here is derived from an EMBL/GenBank/DDBJ whole genome shotgun (WGS) entry which is preliminary data.</text>
</comment>
<dbReference type="Pfam" id="PF00069">
    <property type="entry name" value="Pkinase"/>
    <property type="match status" value="1"/>
</dbReference>
<dbReference type="Proteomes" id="UP001497744">
    <property type="component" value="Unassembled WGS sequence"/>
</dbReference>
<keyword evidence="5" id="KW-1185">Reference proteome</keyword>
<dbReference type="PANTHER" id="PTHR24346">
    <property type="entry name" value="MAP/MICROTUBULE AFFINITY-REGULATING KINASE"/>
    <property type="match status" value="1"/>
</dbReference>
<dbReference type="GO" id="GO:0004674">
    <property type="term" value="F:protein serine/threonine kinase activity"/>
    <property type="evidence" value="ECO:0007669"/>
    <property type="project" value="UniProtKB-KW"/>
</dbReference>
<dbReference type="PROSITE" id="PS50011">
    <property type="entry name" value="PROTEIN_KINASE_DOM"/>
    <property type="match status" value="1"/>
</dbReference>
<protein>
    <submittedName>
        <fullName evidence="4">Serine/threonine protein kinase, putative</fullName>
    </submittedName>
</protein>
<dbReference type="InterPro" id="IPR000719">
    <property type="entry name" value="Prot_kinase_dom"/>
</dbReference>
<keyword evidence="4" id="KW-0808">Transferase</keyword>
<dbReference type="SUPFAM" id="SSF56112">
    <property type="entry name" value="Protein kinase-like (PK-like)"/>
    <property type="match status" value="1"/>
</dbReference>
<dbReference type="PANTHER" id="PTHR24346:SF75">
    <property type="entry name" value="AURORA KINASE"/>
    <property type="match status" value="1"/>
</dbReference>
<keyword evidence="4" id="KW-0723">Serine/threonine-protein kinase</keyword>